<proteinExistence type="predicted"/>
<dbReference type="InterPro" id="IPR045226">
    <property type="entry name" value="Dsc3"/>
</dbReference>
<feature type="compositionally biased region" description="Polar residues" evidence="1">
    <location>
        <begin position="770"/>
        <end position="783"/>
    </location>
</feature>
<dbReference type="PANTHER" id="PTHR28049:SF1">
    <property type="entry name" value="DSC E3 UBIQUITIN LIGASE COMPLEX SUBUNIT 3"/>
    <property type="match status" value="1"/>
</dbReference>
<sequence length="1016" mass="108122">MWPSRPPTPYHPRDHDPPPPIHLPMAGGRPQPAMAMFQPASPPWAQGIPPPASPGSSHFATTGLSPVPMAKNHNHFSPQPPFNNPTTSGLTTPVTFHGTLLLTEAAPISSPLWWSPRHSSAPVPVSRTKQTALLPSPLPWSLPDSKGPLYGKYVFEGGGLGFEPTERFDEWLDNVQTLTLKRQNRNDLSDFPYRGSRSDSHVGTDRSDVARVGDKRRSGKDNDHEERPTKRSRVGAAFQRTVSRLSQRRPSIVSSAVISTTAASTRGGANTARIFTPFSIFSRPPTAAGTVAATSMSMGPSPSTVARTIKICLVGDSGSGKTSLINRLVHDYFKPELPSTKAPYSKTAPFRADDGSLVNVELWDIPGSLANKDGAGPLGSTFFHAAVICVGLEKKSNVKNVAAVWRPKINISLHDQPVYLLGLKADMRPEHPVLPLSFLPSSEPVSSQLGEHLALVVAADHYAECSARTGDNVDEAFGEIVNQVLERVVEHEHAMKSQRKREWCSKAVAGMLSKVRPGKDKEGRHAIVTMNSASRAGAAGHGGPSSASSSSSSPSLHPPQARDVRPPLPRSPSSTFLFPPAPPPLHITIRFSTALPDLHLDIPSPHQTTVVALKHLIRDRLAADAETEVEADLASGKRPYDGRRIPAAQAATARLRFIQNGRILPDPAVLSAVLRAPPPPPPSQHPDPKGKSPVGVPPRAQQRVFINCSIGDTLSLEELYAEAAAATAPVPPPPTPPAPGGTQQSINTHLSPPGTQSSTSTRRTPVPNLAINTNLPPSSTSPNHIPGPDGQSRPAPRPQGFDRLTQAGLTPSEIATLRAHFRAIHTARFAPDSMPSPDTLRAMEDAWLDGDSSWAGSSQPSRSYAAYPYSGGWAGGGGGGMDEDAQAAAAAAAASDDAFGLSAVAGPLIKGMLIGFVFPLGVIGWLGKEDGVWSRRMQVFVNQGRKKKKWAMARFSSGRFNSDSPLFALDHSSKDCSGPGYFDVRKTGAGQCHYTVPPITQARPRGGGDSALAVGP</sequence>
<evidence type="ECO:0000259" key="3">
    <source>
        <dbReference type="Pfam" id="PF13373"/>
    </source>
</evidence>
<feature type="region of interest" description="Disordered" evidence="1">
    <location>
        <begin position="187"/>
        <end position="236"/>
    </location>
</feature>
<feature type="region of interest" description="Disordered" evidence="1">
    <location>
        <begin position="533"/>
        <end position="579"/>
    </location>
</feature>
<name>A0ABR3VL04_HUMIN</name>
<keyword evidence="5" id="KW-1185">Reference proteome</keyword>
<dbReference type="Pfam" id="PF00071">
    <property type="entry name" value="Ras"/>
    <property type="match status" value="1"/>
</dbReference>
<feature type="domain" description="DSC E3 ubiquitin ligase complex subunit 3 ubiquitin-like" evidence="2">
    <location>
        <begin position="648"/>
        <end position="713"/>
    </location>
</feature>
<feature type="compositionally biased region" description="Pro residues" evidence="1">
    <location>
        <begin position="1"/>
        <end position="10"/>
    </location>
</feature>
<dbReference type="InterPro" id="IPR027417">
    <property type="entry name" value="P-loop_NTPase"/>
</dbReference>
<feature type="compositionally biased region" description="Basic and acidic residues" evidence="1">
    <location>
        <begin position="196"/>
        <end position="229"/>
    </location>
</feature>
<feature type="compositionally biased region" description="Pro residues" evidence="1">
    <location>
        <begin position="729"/>
        <end position="739"/>
    </location>
</feature>
<feature type="region of interest" description="Disordered" evidence="1">
    <location>
        <begin position="672"/>
        <end position="697"/>
    </location>
</feature>
<dbReference type="SMART" id="SM00174">
    <property type="entry name" value="RHO"/>
    <property type="match status" value="1"/>
</dbReference>
<accession>A0ABR3VL04</accession>
<dbReference type="InterPro" id="IPR019413">
    <property type="entry name" value="Dsc3_ub-like_dom"/>
</dbReference>
<dbReference type="PROSITE" id="PS51419">
    <property type="entry name" value="RAB"/>
    <property type="match status" value="1"/>
</dbReference>
<reference evidence="4 5" key="1">
    <citation type="journal article" date="2024" name="Commun. Biol.">
        <title>Comparative genomic analysis of thermophilic fungi reveals convergent evolutionary adaptations and gene losses.</title>
        <authorList>
            <person name="Steindorff A.S."/>
            <person name="Aguilar-Pontes M.V."/>
            <person name="Robinson A.J."/>
            <person name="Andreopoulos B."/>
            <person name="LaButti K."/>
            <person name="Kuo A."/>
            <person name="Mondo S."/>
            <person name="Riley R."/>
            <person name="Otillar R."/>
            <person name="Haridas S."/>
            <person name="Lipzen A."/>
            <person name="Grimwood J."/>
            <person name="Schmutz J."/>
            <person name="Clum A."/>
            <person name="Reid I.D."/>
            <person name="Moisan M.C."/>
            <person name="Butler G."/>
            <person name="Nguyen T.T.M."/>
            <person name="Dewar K."/>
            <person name="Conant G."/>
            <person name="Drula E."/>
            <person name="Henrissat B."/>
            <person name="Hansel C."/>
            <person name="Singer S."/>
            <person name="Hutchinson M.I."/>
            <person name="de Vries R.P."/>
            <person name="Natvig D.O."/>
            <person name="Powell A.J."/>
            <person name="Tsang A."/>
            <person name="Grigoriev I.V."/>
        </authorList>
    </citation>
    <scope>NUCLEOTIDE SEQUENCE [LARGE SCALE GENOMIC DNA]</scope>
    <source>
        <strain evidence="4 5">CBS 620.91</strain>
    </source>
</reference>
<dbReference type="PANTHER" id="PTHR28049">
    <property type="entry name" value="TRANSMEMBRANE PROTEIN YOR223W"/>
    <property type="match status" value="1"/>
</dbReference>
<feature type="region of interest" description="Disordered" evidence="1">
    <location>
        <begin position="725"/>
        <end position="804"/>
    </location>
</feature>
<organism evidence="4 5">
    <name type="scientific">Humicola insolens</name>
    <name type="common">Soft-rot fungus</name>
    <dbReference type="NCBI Taxonomy" id="85995"/>
    <lineage>
        <taxon>Eukaryota</taxon>
        <taxon>Fungi</taxon>
        <taxon>Dikarya</taxon>
        <taxon>Ascomycota</taxon>
        <taxon>Pezizomycotina</taxon>
        <taxon>Sordariomycetes</taxon>
        <taxon>Sordariomycetidae</taxon>
        <taxon>Sordariales</taxon>
        <taxon>Chaetomiaceae</taxon>
        <taxon>Mycothermus</taxon>
    </lineage>
</organism>
<dbReference type="InterPro" id="IPR025390">
    <property type="entry name" value="Dsc3_C"/>
</dbReference>
<feature type="region of interest" description="Disordered" evidence="1">
    <location>
        <begin position="1"/>
        <end position="31"/>
    </location>
</feature>
<feature type="compositionally biased region" description="Pro residues" evidence="1">
    <location>
        <begin position="676"/>
        <end position="685"/>
    </location>
</feature>
<evidence type="ECO:0000313" key="4">
    <source>
        <dbReference type="EMBL" id="KAL1842436.1"/>
    </source>
</evidence>
<dbReference type="SUPFAM" id="SSF52540">
    <property type="entry name" value="P-loop containing nucleoside triphosphate hydrolases"/>
    <property type="match status" value="1"/>
</dbReference>
<dbReference type="InterPro" id="IPR001806">
    <property type="entry name" value="Small_GTPase"/>
</dbReference>
<evidence type="ECO:0000256" key="1">
    <source>
        <dbReference type="SAM" id="MobiDB-lite"/>
    </source>
</evidence>
<dbReference type="PRINTS" id="PR00449">
    <property type="entry name" value="RASTRNSFRMNG"/>
</dbReference>
<dbReference type="Pfam" id="PF13373">
    <property type="entry name" value="Dsc3_C"/>
    <property type="match status" value="1"/>
</dbReference>
<dbReference type="SMART" id="SM00173">
    <property type="entry name" value="RAS"/>
    <property type="match status" value="1"/>
</dbReference>
<feature type="domain" description="DSC E3 ubiquitin ligase complex subunit 3 C-terminal" evidence="3">
    <location>
        <begin position="799"/>
        <end position="944"/>
    </location>
</feature>
<dbReference type="Proteomes" id="UP001583172">
    <property type="component" value="Unassembled WGS sequence"/>
</dbReference>
<gene>
    <name evidence="4" type="ORF">VTJ49DRAFT_5284</name>
</gene>
<dbReference type="SMART" id="SM00175">
    <property type="entry name" value="RAB"/>
    <property type="match status" value="1"/>
</dbReference>
<dbReference type="Pfam" id="PF10302">
    <property type="entry name" value="Dsc3_N"/>
    <property type="match status" value="2"/>
</dbReference>
<evidence type="ECO:0000259" key="2">
    <source>
        <dbReference type="Pfam" id="PF10302"/>
    </source>
</evidence>
<feature type="compositionally biased region" description="Low complexity" evidence="1">
    <location>
        <begin position="533"/>
        <end position="559"/>
    </location>
</feature>
<protein>
    <submittedName>
        <fullName evidence="4">Uncharacterized protein</fullName>
    </submittedName>
</protein>
<comment type="caution">
    <text evidence="4">The sequence shown here is derived from an EMBL/GenBank/DDBJ whole genome shotgun (WGS) entry which is preliminary data.</text>
</comment>
<evidence type="ECO:0000313" key="5">
    <source>
        <dbReference type="Proteomes" id="UP001583172"/>
    </source>
</evidence>
<dbReference type="Gene3D" id="3.40.50.300">
    <property type="entry name" value="P-loop containing nucleotide triphosphate hydrolases"/>
    <property type="match status" value="1"/>
</dbReference>
<feature type="compositionally biased region" description="Polar residues" evidence="1">
    <location>
        <begin position="741"/>
        <end position="763"/>
    </location>
</feature>
<dbReference type="EMBL" id="JAZGSY010000043">
    <property type="protein sequence ID" value="KAL1842436.1"/>
    <property type="molecule type" value="Genomic_DNA"/>
</dbReference>
<feature type="domain" description="DSC E3 ubiquitin ligase complex subunit 3 ubiquitin-like" evidence="2">
    <location>
        <begin position="586"/>
        <end position="626"/>
    </location>
</feature>